<dbReference type="EMBL" id="JBHUKU010000022">
    <property type="protein sequence ID" value="MFD2463763.1"/>
    <property type="molecule type" value="Genomic_DNA"/>
</dbReference>
<comment type="caution">
    <text evidence="2">The sequence shown here is derived from an EMBL/GenBank/DDBJ whole genome shotgun (WGS) entry which is preliminary data.</text>
</comment>
<organism evidence="2 3">
    <name type="scientific">Amycolatopsis samaneae</name>
    <dbReference type="NCBI Taxonomy" id="664691"/>
    <lineage>
        <taxon>Bacteria</taxon>
        <taxon>Bacillati</taxon>
        <taxon>Actinomycetota</taxon>
        <taxon>Actinomycetes</taxon>
        <taxon>Pseudonocardiales</taxon>
        <taxon>Pseudonocardiaceae</taxon>
        <taxon>Amycolatopsis</taxon>
    </lineage>
</organism>
<evidence type="ECO:0000313" key="2">
    <source>
        <dbReference type="EMBL" id="MFD2463763.1"/>
    </source>
</evidence>
<dbReference type="InterPro" id="IPR008634">
    <property type="entry name" value="Gas-vesicle_GvpO"/>
</dbReference>
<gene>
    <name evidence="2" type="ORF">ACFSYJ_34465</name>
</gene>
<accession>A0ABW5GSM4</accession>
<dbReference type="Pfam" id="PF05800">
    <property type="entry name" value="GvpO"/>
    <property type="match status" value="1"/>
</dbReference>
<sequence>MAESDRKPARNTNGTRRKRPSPAELTREARVRFEELTGRSVESVSSFGRDGDGWQVRVEVVELERIPDTTSVLATYRIRLEPDGEIAGYERVARYARGRLDT</sequence>
<dbReference type="RefSeq" id="WP_345386493.1">
    <property type="nucleotide sequence ID" value="NZ_BAABHG010000001.1"/>
</dbReference>
<evidence type="ECO:0000256" key="1">
    <source>
        <dbReference type="SAM" id="MobiDB-lite"/>
    </source>
</evidence>
<proteinExistence type="predicted"/>
<dbReference type="PIRSF" id="PIRSF028743">
    <property type="entry name" value="GvpO_protein"/>
    <property type="match status" value="1"/>
</dbReference>
<protein>
    <submittedName>
        <fullName evidence="2">Gas vesicle protein</fullName>
    </submittedName>
</protein>
<keyword evidence="3" id="KW-1185">Reference proteome</keyword>
<feature type="region of interest" description="Disordered" evidence="1">
    <location>
        <begin position="1"/>
        <end position="28"/>
    </location>
</feature>
<reference evidence="3" key="1">
    <citation type="journal article" date="2019" name="Int. J. Syst. Evol. Microbiol.">
        <title>The Global Catalogue of Microorganisms (GCM) 10K type strain sequencing project: providing services to taxonomists for standard genome sequencing and annotation.</title>
        <authorList>
            <consortium name="The Broad Institute Genomics Platform"/>
            <consortium name="The Broad Institute Genome Sequencing Center for Infectious Disease"/>
            <person name="Wu L."/>
            <person name="Ma J."/>
        </authorList>
    </citation>
    <scope>NUCLEOTIDE SEQUENCE [LARGE SCALE GENOMIC DNA]</scope>
    <source>
        <strain evidence="3">CGMCC 4.7643</strain>
    </source>
</reference>
<evidence type="ECO:0000313" key="3">
    <source>
        <dbReference type="Proteomes" id="UP001597419"/>
    </source>
</evidence>
<name>A0ABW5GSM4_9PSEU</name>
<dbReference type="Proteomes" id="UP001597419">
    <property type="component" value="Unassembled WGS sequence"/>
</dbReference>